<protein>
    <submittedName>
        <fullName evidence="1">Uncharacterized protein</fullName>
    </submittedName>
</protein>
<dbReference type="EMBL" id="CABEEZ010000167">
    <property type="protein sequence ID" value="VTR60923.1"/>
    <property type="molecule type" value="Genomic_DNA"/>
</dbReference>
<sequence>MKATADNQQGLIIKLEQAQADADSALAKVESNVSANAKAIGSNKTEQDKVNSQVTQKTEALADQQKTQGQQLSGLTSEFSENRAEVTQQLKTLAATDSAQASRFPVCRPSTGSNTAAIQAEAKSRADADGALSQRVDVIQATSQENTAAITRLGIAQTEAESSTASLQQALEATAKANIEQALKQDNDVQRLDESSARLTTAQTVFADRQQAQAQQITQLDANFGDVFCAVAAGDHHQGQRDRRVVTTL</sequence>
<name>A0A4U9WNB3_SERFO</name>
<reference evidence="1" key="1">
    <citation type="submission" date="2019-05" db="EMBL/GenBank/DDBJ databases">
        <authorList>
            <consortium name="Pathogen Informatics"/>
        </authorList>
    </citation>
    <scope>NUCLEOTIDE SEQUENCE [LARGE SCALE GENOMIC DNA]</scope>
    <source>
        <strain evidence="1">NCTC12965</strain>
    </source>
</reference>
<evidence type="ECO:0000313" key="1">
    <source>
        <dbReference type="EMBL" id="VTR60923.1"/>
    </source>
</evidence>
<accession>A0A4U9WNB3</accession>
<organism evidence="1">
    <name type="scientific">Serratia fonticola</name>
    <dbReference type="NCBI Taxonomy" id="47917"/>
    <lineage>
        <taxon>Bacteria</taxon>
        <taxon>Pseudomonadati</taxon>
        <taxon>Pseudomonadota</taxon>
        <taxon>Gammaproteobacteria</taxon>
        <taxon>Enterobacterales</taxon>
        <taxon>Yersiniaceae</taxon>
        <taxon>Serratia</taxon>
    </lineage>
</organism>
<proteinExistence type="predicted"/>
<gene>
    <name evidence="1" type="ORF">NCTC12965_08658</name>
</gene>
<dbReference type="AlphaFoldDB" id="A0A4U9WNB3"/>